<dbReference type="PANTHER" id="PTHR43319">
    <property type="entry name" value="BETA-LACTAMASE-RELATED"/>
    <property type="match status" value="1"/>
</dbReference>
<reference evidence="3" key="2">
    <citation type="submission" date="2020-08" db="EMBL/GenBank/DDBJ databases">
        <authorList>
            <person name="Kikuchi T."/>
        </authorList>
    </citation>
    <scope>NUCLEOTIDE SEQUENCE</scope>
    <source>
        <strain evidence="2">Ka4C1</strain>
    </source>
</reference>
<dbReference type="Proteomes" id="UP000095284">
    <property type="component" value="Unplaced"/>
</dbReference>
<proteinExistence type="predicted"/>
<dbReference type="eggNOG" id="ENOG502SIMF">
    <property type="taxonomic scope" value="Eukaryota"/>
</dbReference>
<dbReference type="InterPro" id="IPR001466">
    <property type="entry name" value="Beta-lactam-related"/>
</dbReference>
<evidence type="ECO:0000313" key="3">
    <source>
        <dbReference type="EMBL" id="CAG9092951.1"/>
    </source>
</evidence>
<dbReference type="SMR" id="A0A1I7SD44"/>
<accession>A0A1I7SD44</accession>
<dbReference type="EMBL" id="CAJFDI010000002">
    <property type="protein sequence ID" value="CAD5213634.1"/>
    <property type="molecule type" value="Genomic_DNA"/>
</dbReference>
<organism evidence="4 6">
    <name type="scientific">Bursaphelenchus xylophilus</name>
    <name type="common">Pinewood nematode worm</name>
    <name type="synonym">Aphelenchoides xylophilus</name>
    <dbReference type="NCBI Taxonomy" id="6326"/>
    <lineage>
        <taxon>Eukaryota</taxon>
        <taxon>Metazoa</taxon>
        <taxon>Ecdysozoa</taxon>
        <taxon>Nematoda</taxon>
        <taxon>Chromadorea</taxon>
        <taxon>Rhabditida</taxon>
        <taxon>Tylenchina</taxon>
        <taxon>Tylenchomorpha</taxon>
        <taxon>Aphelenchoidea</taxon>
        <taxon>Aphelenchoididae</taxon>
        <taxon>Bursaphelenchus</taxon>
    </lineage>
</organism>
<dbReference type="InterPro" id="IPR052907">
    <property type="entry name" value="Beta-lactamase/esterase"/>
</dbReference>
<dbReference type="Proteomes" id="UP000659654">
    <property type="component" value="Unassembled WGS sequence"/>
</dbReference>
<dbReference type="Pfam" id="PF00144">
    <property type="entry name" value="Beta-lactamase"/>
    <property type="match status" value="1"/>
</dbReference>
<dbReference type="Gene3D" id="3.40.710.10">
    <property type="entry name" value="DD-peptidase/beta-lactamase superfamily"/>
    <property type="match status" value="1"/>
</dbReference>
<dbReference type="EMBL" id="CAJFCV020000002">
    <property type="protein sequence ID" value="CAG9092951.1"/>
    <property type="molecule type" value="Genomic_DNA"/>
</dbReference>
<sequence>MLIELSVGALLLVFAYFILQNLVGSSTTETIHVDGEVDKDFEHVRDVFRSNFFKDWEPCGAALAVFYKGKLVVDLWGGYADKEAERKWSKDTLNVTFSSTKAVSALCIAKLVDEGRLDYNDTVTKYWPKFGKNGKEDITVQSVISHTAGLPYFEKEISYEDALNGHEKIREIIEEEQPKWTPGSHIGYHPLTYGWLVDQLVRHADSRGRSLGQFYREEIRDKLEDIDYHLGLPRSEFHRVSRLQLPDRWQRLKEFLHNPHAVYYWHYTKDFWNNGLLALTNAHIPWMQFIFKMNFNNPDLWVLEQGAVLGIGTARALATLFQKAVMEDGLLKQKTRERFLTPCKDGEDIVTGANVLRGNGLMFSKFEVDGKKYEYAGHAGVGGQNIKLDLNHDLCFAYVSNGFKAGFGDTARTFVALRDAIYRSVARIESSQE</sequence>
<evidence type="ECO:0000313" key="5">
    <source>
        <dbReference type="Proteomes" id="UP000659654"/>
    </source>
</evidence>
<name>A0A1I7SD44_BURXY</name>
<evidence type="ECO:0000313" key="2">
    <source>
        <dbReference type="EMBL" id="CAD5213634.1"/>
    </source>
</evidence>
<dbReference type="SUPFAM" id="SSF56601">
    <property type="entry name" value="beta-lactamase/transpeptidase-like"/>
    <property type="match status" value="1"/>
</dbReference>
<evidence type="ECO:0000259" key="1">
    <source>
        <dbReference type="Pfam" id="PF00144"/>
    </source>
</evidence>
<dbReference type="Proteomes" id="UP000582659">
    <property type="component" value="Unassembled WGS sequence"/>
</dbReference>
<dbReference type="AlphaFoldDB" id="A0A1I7SD44"/>
<dbReference type="InterPro" id="IPR012338">
    <property type="entry name" value="Beta-lactam/transpept-like"/>
</dbReference>
<gene>
    <name evidence="2" type="ORF">BXYJ_LOCUS3128</name>
</gene>
<protein>
    <submittedName>
        <fullName evidence="2">(pine wood nematode) hypothetical protein</fullName>
    </submittedName>
    <submittedName>
        <fullName evidence="6">Beta-lactamase domain-containing protein</fullName>
    </submittedName>
</protein>
<reference evidence="6" key="1">
    <citation type="submission" date="2016-11" db="UniProtKB">
        <authorList>
            <consortium name="WormBaseParasite"/>
        </authorList>
    </citation>
    <scope>IDENTIFICATION</scope>
</reference>
<evidence type="ECO:0000313" key="4">
    <source>
        <dbReference type="Proteomes" id="UP000095284"/>
    </source>
</evidence>
<keyword evidence="5" id="KW-1185">Reference proteome</keyword>
<evidence type="ECO:0000313" key="6">
    <source>
        <dbReference type="WBParaSite" id="BXY_1094800.1"/>
    </source>
</evidence>
<dbReference type="OrthoDB" id="5946976at2759"/>
<feature type="domain" description="Beta-lactamase-related" evidence="1">
    <location>
        <begin position="60"/>
        <end position="417"/>
    </location>
</feature>
<dbReference type="WBParaSite" id="BXY_1094800.1">
    <property type="protein sequence ID" value="BXY_1094800.1"/>
    <property type="gene ID" value="BXY_1094800"/>
</dbReference>
<dbReference type="PANTHER" id="PTHR43319:SF5">
    <property type="entry name" value="BETA-LACTAMASE-RELATED DOMAIN-CONTAINING PROTEIN"/>
    <property type="match status" value="1"/>
</dbReference>